<feature type="region of interest" description="Disordered" evidence="1">
    <location>
        <begin position="1"/>
        <end position="99"/>
    </location>
</feature>
<evidence type="ECO:0000313" key="2">
    <source>
        <dbReference type="EMBL" id="KAJ4945687.1"/>
    </source>
</evidence>
<dbReference type="Proteomes" id="UP001219934">
    <property type="component" value="Unassembled WGS sequence"/>
</dbReference>
<sequence length="197" mass="21291">MDQIKVSTPNKKKTDQRKTGGGPPPAELTPAEELALDGRGGRGEGLDDETLSVYSESALAEEGTLPPPQPGPSTSRPSTSRASSRQGVKPGPINSMVFTKPVPNRMVQTGEWILQRHGGAITRSLPVQSYGGILSIEDRPLVTTMNMRCGKCLRDCAGGQCSVLSDACFDVSCGHRRTTWCKEYTQIQKCKEQSEKK</sequence>
<reference evidence="2" key="1">
    <citation type="submission" date="2022-11" db="EMBL/GenBank/DDBJ databases">
        <title>Chromosome-level genome of Pogonophryne albipinna.</title>
        <authorList>
            <person name="Jo E."/>
        </authorList>
    </citation>
    <scope>NUCLEOTIDE SEQUENCE</scope>
    <source>
        <strain evidence="2">SGF0006</strain>
        <tissue evidence="2">Muscle</tissue>
    </source>
</reference>
<keyword evidence="3" id="KW-1185">Reference proteome</keyword>
<feature type="compositionally biased region" description="Low complexity" evidence="1">
    <location>
        <begin position="72"/>
        <end position="85"/>
    </location>
</feature>
<evidence type="ECO:0000256" key="1">
    <source>
        <dbReference type="SAM" id="MobiDB-lite"/>
    </source>
</evidence>
<dbReference type="EMBL" id="JAPTMU010000003">
    <property type="protein sequence ID" value="KAJ4945687.1"/>
    <property type="molecule type" value="Genomic_DNA"/>
</dbReference>
<evidence type="ECO:0000313" key="3">
    <source>
        <dbReference type="Proteomes" id="UP001219934"/>
    </source>
</evidence>
<protein>
    <submittedName>
        <fullName evidence="2">Uncharacterized protein</fullName>
    </submittedName>
</protein>
<accession>A0AAD6BMU1</accession>
<organism evidence="2 3">
    <name type="scientific">Pogonophryne albipinna</name>
    <dbReference type="NCBI Taxonomy" id="1090488"/>
    <lineage>
        <taxon>Eukaryota</taxon>
        <taxon>Metazoa</taxon>
        <taxon>Chordata</taxon>
        <taxon>Craniata</taxon>
        <taxon>Vertebrata</taxon>
        <taxon>Euteleostomi</taxon>
        <taxon>Actinopterygii</taxon>
        <taxon>Neopterygii</taxon>
        <taxon>Teleostei</taxon>
        <taxon>Neoteleostei</taxon>
        <taxon>Acanthomorphata</taxon>
        <taxon>Eupercaria</taxon>
        <taxon>Perciformes</taxon>
        <taxon>Notothenioidei</taxon>
        <taxon>Pogonophryne</taxon>
    </lineage>
</organism>
<gene>
    <name evidence="2" type="ORF">JOQ06_023366</name>
</gene>
<proteinExistence type="predicted"/>
<dbReference type="AlphaFoldDB" id="A0AAD6BMU1"/>
<comment type="caution">
    <text evidence="2">The sequence shown here is derived from an EMBL/GenBank/DDBJ whole genome shotgun (WGS) entry which is preliminary data.</text>
</comment>
<name>A0AAD6BMU1_9TELE</name>